<dbReference type="RefSeq" id="WP_386360942.1">
    <property type="nucleotide sequence ID" value="NZ_JBHRXZ010000003.1"/>
</dbReference>
<accession>A0ABV7T1L2</accession>
<dbReference type="Proteomes" id="UP001595630">
    <property type="component" value="Unassembled WGS sequence"/>
</dbReference>
<dbReference type="EMBL" id="JBHRXZ010000003">
    <property type="protein sequence ID" value="MFC3606694.1"/>
    <property type="molecule type" value="Genomic_DNA"/>
</dbReference>
<organism evidence="2 3">
    <name type="scientific">Stutzerimonas tarimensis</name>
    <dbReference type="NCBI Taxonomy" id="1507735"/>
    <lineage>
        <taxon>Bacteria</taxon>
        <taxon>Pseudomonadati</taxon>
        <taxon>Pseudomonadota</taxon>
        <taxon>Gammaproteobacteria</taxon>
        <taxon>Pseudomonadales</taxon>
        <taxon>Pseudomonadaceae</taxon>
        <taxon>Stutzerimonas</taxon>
    </lineage>
</organism>
<evidence type="ECO:0000256" key="1">
    <source>
        <dbReference type="SAM" id="MobiDB-lite"/>
    </source>
</evidence>
<evidence type="ECO:0000313" key="2">
    <source>
        <dbReference type="EMBL" id="MFC3606694.1"/>
    </source>
</evidence>
<dbReference type="Pfam" id="PF04107">
    <property type="entry name" value="GCS2"/>
    <property type="match status" value="1"/>
</dbReference>
<feature type="region of interest" description="Disordered" evidence="1">
    <location>
        <begin position="514"/>
        <end position="534"/>
    </location>
</feature>
<comment type="caution">
    <text evidence="2">The sequence shown here is derived from an EMBL/GenBank/DDBJ whole genome shotgun (WGS) entry which is preliminary data.</text>
</comment>
<dbReference type="GO" id="GO:0016874">
    <property type="term" value="F:ligase activity"/>
    <property type="evidence" value="ECO:0007669"/>
    <property type="project" value="UniProtKB-KW"/>
</dbReference>
<name>A0ABV7T1L2_9GAMM</name>
<evidence type="ECO:0000313" key="3">
    <source>
        <dbReference type="Proteomes" id="UP001595630"/>
    </source>
</evidence>
<dbReference type="InterPro" id="IPR014746">
    <property type="entry name" value="Gln_synth/guanido_kin_cat_dom"/>
</dbReference>
<sequence length="534" mass="57822">MKIRDGVVDTGRAAHVQQSPSVGLELELAVAEFAGGASHDASGVFQTLLERRQARGEEATAMMADDRLIGLYGTAGVFSVDNGFNNLEYAFAPVGADFGHRCDSYLNHLAWTVQREVNEVMDALAVHGSGLLNLSEHPSTAIDPAFYARMRAPKPIYQHWVRDRGWQHDQGIDAKAQNGPTTGVTAAAAPRALNLMLWVAPALIALFANSPFEAGKVTGRVENRLTIWPRMFATARLAGDRRLHLPPAEPFADLAAYVRWMHGPGTAMQVVAADTAGYKGYADMLRVEGDPPLLEFLAGPARMAQPLEGGERQPLQPQAAHFEQQQFAQFLNARIRFRLPWQPTLAELLEALHTPGELEVLFERCGADLYIEGRACGANFPDRELSELPDPLVAASVVMAPAALQKGLMANPQAWSRLSALAPWAAMPALRDAAIRDGLRASAAGLSLHTFAARVVEEAAAGLAGEEQWMLAYPLHVLRTGRNGADRALLQHAALEGDCATRIQRISADRMALPLPPPPGQIQAQQSRRLGLPT</sequence>
<dbReference type="SUPFAM" id="SSF55931">
    <property type="entry name" value="Glutamine synthetase/guanido kinase"/>
    <property type="match status" value="1"/>
</dbReference>
<protein>
    <submittedName>
        <fullName evidence="2">Glutamate-cysteine ligase family protein</fullName>
    </submittedName>
</protein>
<keyword evidence="2" id="KW-0436">Ligase</keyword>
<gene>
    <name evidence="2" type="ORF">ACFOMF_02690</name>
</gene>
<reference evidence="3" key="1">
    <citation type="journal article" date="2019" name="Int. J. Syst. Evol. Microbiol.">
        <title>The Global Catalogue of Microorganisms (GCM) 10K type strain sequencing project: providing services to taxonomists for standard genome sequencing and annotation.</title>
        <authorList>
            <consortium name="The Broad Institute Genomics Platform"/>
            <consortium name="The Broad Institute Genome Sequencing Center for Infectious Disease"/>
            <person name="Wu L."/>
            <person name="Ma J."/>
        </authorList>
    </citation>
    <scope>NUCLEOTIDE SEQUENCE [LARGE SCALE GENOMIC DNA]</scope>
    <source>
        <strain evidence="3">KCTC 42447</strain>
    </source>
</reference>
<keyword evidence="3" id="KW-1185">Reference proteome</keyword>
<proteinExistence type="predicted"/>
<dbReference type="InterPro" id="IPR006336">
    <property type="entry name" value="GCS2"/>
</dbReference>
<dbReference type="Gene3D" id="3.30.590.20">
    <property type="match status" value="1"/>
</dbReference>